<evidence type="ECO:0000313" key="2">
    <source>
        <dbReference type="Proteomes" id="UP000324222"/>
    </source>
</evidence>
<comment type="caution">
    <text evidence="1">The sequence shown here is derived from an EMBL/GenBank/DDBJ whole genome shotgun (WGS) entry which is preliminary data.</text>
</comment>
<accession>A0A5B7FDZ1</accession>
<name>A0A5B7FDZ1_PORTR</name>
<protein>
    <submittedName>
        <fullName evidence="1">Uncharacterized protein</fullName>
    </submittedName>
</protein>
<dbReference type="Proteomes" id="UP000324222">
    <property type="component" value="Unassembled WGS sequence"/>
</dbReference>
<evidence type="ECO:0000313" key="1">
    <source>
        <dbReference type="EMBL" id="MPC42724.1"/>
    </source>
</evidence>
<proteinExistence type="predicted"/>
<organism evidence="1 2">
    <name type="scientific">Portunus trituberculatus</name>
    <name type="common">Swimming crab</name>
    <name type="synonym">Neptunus trituberculatus</name>
    <dbReference type="NCBI Taxonomy" id="210409"/>
    <lineage>
        <taxon>Eukaryota</taxon>
        <taxon>Metazoa</taxon>
        <taxon>Ecdysozoa</taxon>
        <taxon>Arthropoda</taxon>
        <taxon>Crustacea</taxon>
        <taxon>Multicrustacea</taxon>
        <taxon>Malacostraca</taxon>
        <taxon>Eumalacostraca</taxon>
        <taxon>Eucarida</taxon>
        <taxon>Decapoda</taxon>
        <taxon>Pleocyemata</taxon>
        <taxon>Brachyura</taxon>
        <taxon>Eubrachyura</taxon>
        <taxon>Portunoidea</taxon>
        <taxon>Portunidae</taxon>
        <taxon>Portuninae</taxon>
        <taxon>Portunus</taxon>
    </lineage>
</organism>
<dbReference type="EMBL" id="VSRR010005545">
    <property type="protein sequence ID" value="MPC42724.1"/>
    <property type="molecule type" value="Genomic_DNA"/>
</dbReference>
<sequence length="80" mass="8878">MTKTNFALECEQKNKHGQQIARSTARSADCMLGHHTASSYCNSQFPQVHIRNNGSISSMVQETCKSSRTSIRITFITGLT</sequence>
<gene>
    <name evidence="1" type="ORF">E2C01_036351</name>
</gene>
<dbReference type="AlphaFoldDB" id="A0A5B7FDZ1"/>
<reference evidence="1 2" key="1">
    <citation type="submission" date="2019-05" db="EMBL/GenBank/DDBJ databases">
        <title>Another draft genome of Portunus trituberculatus and its Hox gene families provides insights of decapod evolution.</title>
        <authorList>
            <person name="Jeong J.-H."/>
            <person name="Song I."/>
            <person name="Kim S."/>
            <person name="Choi T."/>
            <person name="Kim D."/>
            <person name="Ryu S."/>
            <person name="Kim W."/>
        </authorList>
    </citation>
    <scope>NUCLEOTIDE SEQUENCE [LARGE SCALE GENOMIC DNA]</scope>
    <source>
        <tissue evidence="1">Muscle</tissue>
    </source>
</reference>
<keyword evidence="2" id="KW-1185">Reference proteome</keyword>